<dbReference type="VGNC" id="VGNC:11202">
    <property type="gene designation" value="RBM24"/>
</dbReference>
<keyword evidence="2" id="KW-1185">Reference proteome</keyword>
<name>A0A2I3TSG8_PANTR</name>
<evidence type="ECO:0000313" key="3">
    <source>
        <dbReference type="VGNC" id="VGNC:11202"/>
    </source>
</evidence>
<protein>
    <submittedName>
        <fullName evidence="1">RNA binding motif protein 24</fullName>
    </submittedName>
</protein>
<reference evidence="1" key="2">
    <citation type="submission" date="2025-08" db="UniProtKB">
        <authorList>
            <consortium name="Ensembl"/>
        </authorList>
    </citation>
    <scope>IDENTIFICATION</scope>
</reference>
<organism evidence="1 2">
    <name type="scientific">Pan troglodytes</name>
    <name type="common">Chimpanzee</name>
    <dbReference type="NCBI Taxonomy" id="9598"/>
    <lineage>
        <taxon>Eukaryota</taxon>
        <taxon>Metazoa</taxon>
        <taxon>Chordata</taxon>
        <taxon>Craniata</taxon>
        <taxon>Vertebrata</taxon>
        <taxon>Euteleostomi</taxon>
        <taxon>Mammalia</taxon>
        <taxon>Eutheria</taxon>
        <taxon>Euarchontoglires</taxon>
        <taxon>Primates</taxon>
        <taxon>Haplorrhini</taxon>
        <taxon>Catarrhini</taxon>
        <taxon>Hominidae</taxon>
        <taxon>Pan</taxon>
    </lineage>
</organism>
<reference evidence="1" key="3">
    <citation type="submission" date="2025-09" db="UniProtKB">
        <authorList>
            <consortium name="Ensembl"/>
        </authorList>
    </citation>
    <scope>IDENTIFICATION</scope>
</reference>
<dbReference type="EMBL" id="AACZ04065894">
    <property type="status" value="NOT_ANNOTATED_CDS"/>
    <property type="molecule type" value="Genomic_DNA"/>
</dbReference>
<sequence length="154" mass="17161">MTSFLLALGNIYKSEINKLADPQVPDSQTGYLPTMSIRRLLCSREWSFHMSSRQQLPPPPPLTLITLELHTHNTQQLLLLPPPLLPMTSTPMQPLQLLQDMLLLGAMATQSSSQSPQRHLGQLPPPLQQLLPLQHLASTSLSSCRQTECNRPAI</sequence>
<dbReference type="GeneTree" id="ENSGT00940000156245"/>
<dbReference type="Ensembl" id="ENSPTRT00000079881.1">
    <property type="protein sequence ID" value="ENSPTRP00000092199.1"/>
    <property type="gene ID" value="ENSPTRG00000017749.7"/>
</dbReference>
<reference evidence="1 2" key="1">
    <citation type="journal article" date="2005" name="Nature">
        <title>Initial sequence of the chimpanzee genome and comparison with the human genome.</title>
        <authorList>
            <consortium name="Chimpanzee sequencing and analysis consortium"/>
        </authorList>
    </citation>
    <scope>NUCLEOTIDE SEQUENCE [LARGE SCALE GENOMIC DNA]</scope>
</reference>
<dbReference type="AlphaFoldDB" id="A0A2I3TSG8"/>
<accession>A0A2I3TSG8</accession>
<evidence type="ECO:0000313" key="2">
    <source>
        <dbReference type="Proteomes" id="UP000002277"/>
    </source>
</evidence>
<evidence type="ECO:0000313" key="1">
    <source>
        <dbReference type="Ensembl" id="ENSPTRP00000092199.1"/>
    </source>
</evidence>
<proteinExistence type="predicted"/>
<dbReference type="Proteomes" id="UP000002277">
    <property type="component" value="Chromosome 6"/>
</dbReference>
<gene>
    <name evidence="1 3" type="primary">RBM24</name>
</gene>
<dbReference type="Bgee" id="ENSPTRG00000017749">
    <property type="expression patterns" value="Expressed in skeletal muscle tissue and 16 other cell types or tissues"/>
</dbReference>